<feature type="binding site" evidence="7">
    <location>
        <position position="160"/>
    </location>
    <ligand>
        <name>Fe cation</name>
        <dbReference type="ChEBI" id="CHEBI:24875"/>
        <label>2</label>
    </ligand>
</feature>
<keyword evidence="5 7" id="KW-0560">Oxidoreductase</keyword>
<gene>
    <name evidence="7" type="primary">nbaC</name>
    <name evidence="8" type="ORF">GCM10023186_16280</name>
</gene>
<feature type="binding site" evidence="7">
    <location>
        <position position="197"/>
    </location>
    <ligand>
        <name>Fe cation</name>
        <dbReference type="ChEBI" id="CHEBI:24875"/>
        <label>2</label>
    </ligand>
</feature>
<comment type="pathway">
    <text evidence="7">Cofactor biosynthesis; NAD(+) biosynthesis; quinolinate from L-kynurenine: step 3/3.</text>
</comment>
<dbReference type="InterPro" id="IPR011051">
    <property type="entry name" value="RmlC_Cupin_sf"/>
</dbReference>
<dbReference type="PANTHER" id="PTHR15497:SF1">
    <property type="entry name" value="3-HYDROXYANTHRANILATE 3,4-DIOXYGENASE"/>
    <property type="match status" value="1"/>
</dbReference>
<dbReference type="EMBL" id="BAABHA010000002">
    <property type="protein sequence ID" value="GAA4379087.1"/>
    <property type="molecule type" value="Genomic_DNA"/>
</dbReference>
<keyword evidence="2 7" id="KW-0662">Pyridine nucleotide biosynthesis</keyword>
<feature type="binding site" evidence="7">
    <location>
        <position position="93"/>
    </location>
    <ligand>
        <name>Fe cation</name>
        <dbReference type="ChEBI" id="CHEBI:24875"/>
        <label>1</label>
        <note>catalytic</note>
    </ligand>
</feature>
<keyword evidence="4 7" id="KW-0223">Dioxygenase</keyword>
<dbReference type="Pfam" id="PF06052">
    <property type="entry name" value="3-HAO"/>
    <property type="match status" value="1"/>
</dbReference>
<evidence type="ECO:0000256" key="1">
    <source>
        <dbReference type="ARBA" id="ARBA00002752"/>
    </source>
</evidence>
<dbReference type="NCBIfam" id="NF009763">
    <property type="entry name" value="PRK13264.1"/>
    <property type="match status" value="1"/>
</dbReference>
<protein>
    <recommendedName>
        <fullName evidence="7">3-hydroxyanthranilate 3,4-dioxygenase</fullName>
        <ecNumber evidence="7">1.13.11.6</ecNumber>
    </recommendedName>
    <alternativeName>
        <fullName evidence="7">3-hydroxyanthranilate oxygenase</fullName>
        <shortName evidence="7">3-HAO</shortName>
    </alternativeName>
    <alternativeName>
        <fullName evidence="7">3-hydroxyanthranilic acid dioxygenase</fullName>
        <shortName evidence="7">HAD</shortName>
    </alternativeName>
</protein>
<feature type="binding site" evidence="7">
    <location>
        <position position="87"/>
    </location>
    <ligand>
        <name>Fe cation</name>
        <dbReference type="ChEBI" id="CHEBI:24875"/>
        <label>1</label>
        <note>catalytic</note>
    </ligand>
</feature>
<evidence type="ECO:0000256" key="4">
    <source>
        <dbReference type="ARBA" id="ARBA00022964"/>
    </source>
</evidence>
<evidence type="ECO:0000256" key="7">
    <source>
        <dbReference type="HAMAP-Rule" id="MF_00825"/>
    </source>
</evidence>
<dbReference type="CDD" id="cd06123">
    <property type="entry name" value="cupin_HAO"/>
    <property type="match status" value="1"/>
</dbReference>
<evidence type="ECO:0000256" key="3">
    <source>
        <dbReference type="ARBA" id="ARBA00022723"/>
    </source>
</evidence>
<feature type="binding site" evidence="7">
    <location>
        <position position="163"/>
    </location>
    <ligand>
        <name>Fe cation</name>
        <dbReference type="ChEBI" id="CHEBI:24875"/>
        <label>2</label>
    </ligand>
</feature>
<dbReference type="NCBIfam" id="TIGR03037">
    <property type="entry name" value="anthran_nbaC"/>
    <property type="match status" value="1"/>
</dbReference>
<dbReference type="HAMAP" id="MF_00825">
    <property type="entry name" value="3_HAO"/>
    <property type="match status" value="1"/>
</dbReference>
<feature type="binding site" evidence="7">
    <location>
        <position position="131"/>
    </location>
    <ligand>
        <name>Fe cation</name>
        <dbReference type="ChEBI" id="CHEBI:24875"/>
        <label>1</label>
        <note>catalytic</note>
    </ligand>
</feature>
<evidence type="ECO:0000256" key="6">
    <source>
        <dbReference type="ARBA" id="ARBA00023004"/>
    </source>
</evidence>
<proteinExistence type="inferred from homology"/>
<sequence length="211" mass="23561">MSRAAVINSDSNCLRPVSGQPVSPITAFHPPILLPAMPVSRPFNFQQWIDEHRHLLKPPVGNQQVFKGNDDFIVMVVGGPNARKDYHVDDSEEFFFQVEGDMVLKIIEDGQPVDVPIRAGEIFLLPAGVPHSPQRPAGTVGMVVERYRKPGELDGFQWYCENCGTKLYEEFAEVTDIVQQLPVIMGNFWQNEARRTCQSCGTVMQPPAPVS</sequence>
<comment type="cofactor">
    <cofactor evidence="7">
        <name>Fe(2+)</name>
        <dbReference type="ChEBI" id="CHEBI:29033"/>
    </cofactor>
    <text evidence="7">Binds 2 Fe(2+) ions per subunit.</text>
</comment>
<dbReference type="EC" id="1.13.11.6" evidence="7"/>
<feature type="binding site" evidence="7">
    <location>
        <position position="145"/>
    </location>
    <ligand>
        <name>substrate</name>
    </ligand>
</feature>
<feature type="binding site" evidence="7">
    <location>
        <position position="93"/>
    </location>
    <ligand>
        <name>substrate</name>
    </ligand>
</feature>
<keyword evidence="3 7" id="KW-0479">Metal-binding</keyword>
<organism evidence="8 9">
    <name type="scientific">Hymenobacter koreensis</name>
    <dbReference type="NCBI Taxonomy" id="1084523"/>
    <lineage>
        <taxon>Bacteria</taxon>
        <taxon>Pseudomonadati</taxon>
        <taxon>Bacteroidota</taxon>
        <taxon>Cytophagia</taxon>
        <taxon>Cytophagales</taxon>
        <taxon>Hymenobacteraceae</taxon>
        <taxon>Hymenobacter</taxon>
    </lineage>
</organism>
<feature type="binding site" evidence="7">
    <location>
        <position position="200"/>
    </location>
    <ligand>
        <name>Fe cation</name>
        <dbReference type="ChEBI" id="CHEBI:24875"/>
        <label>2</label>
    </ligand>
</feature>
<feature type="binding site" evidence="7">
    <location>
        <position position="135"/>
    </location>
    <ligand>
        <name>substrate</name>
    </ligand>
</feature>
<keyword evidence="9" id="KW-1185">Reference proteome</keyword>
<evidence type="ECO:0000256" key="2">
    <source>
        <dbReference type="ARBA" id="ARBA00022642"/>
    </source>
</evidence>
<comment type="catalytic activity">
    <reaction evidence="7">
        <text>3-hydroxyanthranilate + O2 = (2Z,4Z)-2-amino-3-carboxymuconate 6-semialdehyde</text>
        <dbReference type="Rhea" id="RHEA:17953"/>
        <dbReference type="ChEBI" id="CHEBI:15379"/>
        <dbReference type="ChEBI" id="CHEBI:36559"/>
        <dbReference type="ChEBI" id="CHEBI:77612"/>
        <dbReference type="EC" id="1.13.11.6"/>
    </reaction>
</comment>
<comment type="caution">
    <text evidence="8">The sequence shown here is derived from an EMBL/GenBank/DDBJ whole genome shotgun (WGS) entry which is preliminary data.</text>
</comment>
<reference evidence="9" key="1">
    <citation type="journal article" date="2019" name="Int. J. Syst. Evol. Microbiol.">
        <title>The Global Catalogue of Microorganisms (GCM) 10K type strain sequencing project: providing services to taxonomists for standard genome sequencing and annotation.</title>
        <authorList>
            <consortium name="The Broad Institute Genomics Platform"/>
            <consortium name="The Broad Institute Genome Sequencing Center for Infectious Disease"/>
            <person name="Wu L."/>
            <person name="Ma J."/>
        </authorList>
    </citation>
    <scope>NUCLEOTIDE SEQUENCE [LARGE SCALE GENOMIC DNA]</scope>
    <source>
        <strain evidence="9">JCM 17924</strain>
    </source>
</reference>
<comment type="similarity">
    <text evidence="7">Belongs to the 3-HAO family.</text>
</comment>
<evidence type="ECO:0000313" key="8">
    <source>
        <dbReference type="EMBL" id="GAA4379087.1"/>
    </source>
</evidence>
<evidence type="ECO:0000256" key="5">
    <source>
        <dbReference type="ARBA" id="ARBA00023002"/>
    </source>
</evidence>
<dbReference type="InterPro" id="IPR014710">
    <property type="entry name" value="RmlC-like_jellyroll"/>
</dbReference>
<dbReference type="Proteomes" id="UP001500454">
    <property type="component" value="Unassembled WGS sequence"/>
</dbReference>
<name>A0ABP8IXV0_9BACT</name>
<dbReference type="SUPFAM" id="SSF51182">
    <property type="entry name" value="RmlC-like cupins"/>
    <property type="match status" value="1"/>
</dbReference>
<comment type="function">
    <text evidence="1 7">Catalyzes the oxidative ring opening of 3-hydroxyanthranilate to 2-amino-3-carboxymuconate semialdehyde, which spontaneously cyclizes to quinolinate.</text>
</comment>
<accession>A0ABP8IXV0</accession>
<evidence type="ECO:0000313" key="9">
    <source>
        <dbReference type="Proteomes" id="UP001500454"/>
    </source>
</evidence>
<dbReference type="InterPro" id="IPR010329">
    <property type="entry name" value="3hydroanth_dOase"/>
</dbReference>
<dbReference type="PANTHER" id="PTHR15497">
    <property type="entry name" value="3-HYDROXYANTHRANILATE 3,4-DIOXYGENASE"/>
    <property type="match status" value="1"/>
</dbReference>
<keyword evidence="6 7" id="KW-0408">Iron</keyword>
<dbReference type="Gene3D" id="2.60.120.10">
    <property type="entry name" value="Jelly Rolls"/>
    <property type="match status" value="1"/>
</dbReference>
<feature type="binding site" evidence="7">
    <location>
        <position position="83"/>
    </location>
    <ligand>
        <name>O2</name>
        <dbReference type="ChEBI" id="CHEBI:15379"/>
    </ligand>
</feature>